<dbReference type="AlphaFoldDB" id="A0A9J5X2J3"/>
<keyword evidence="2" id="KW-1185">Reference proteome</keyword>
<name>A0A9J5X2J3_SOLCO</name>
<reference evidence="1 2" key="1">
    <citation type="submission" date="2020-09" db="EMBL/GenBank/DDBJ databases">
        <title>De no assembly of potato wild relative species, Solanum commersonii.</title>
        <authorList>
            <person name="Cho K."/>
        </authorList>
    </citation>
    <scope>NUCLEOTIDE SEQUENCE [LARGE SCALE GENOMIC DNA]</scope>
    <source>
        <strain evidence="1">LZ3.2</strain>
        <tissue evidence="1">Leaf</tissue>
    </source>
</reference>
<evidence type="ECO:0000313" key="2">
    <source>
        <dbReference type="Proteomes" id="UP000824120"/>
    </source>
</evidence>
<accession>A0A9J5X2J3</accession>
<dbReference type="EMBL" id="JACXVP010000010">
    <property type="protein sequence ID" value="KAG5582457.1"/>
    <property type="molecule type" value="Genomic_DNA"/>
</dbReference>
<gene>
    <name evidence="1" type="ORF">H5410_053084</name>
</gene>
<organism evidence="1 2">
    <name type="scientific">Solanum commersonii</name>
    <name type="common">Commerson's wild potato</name>
    <name type="synonym">Commerson's nightshade</name>
    <dbReference type="NCBI Taxonomy" id="4109"/>
    <lineage>
        <taxon>Eukaryota</taxon>
        <taxon>Viridiplantae</taxon>
        <taxon>Streptophyta</taxon>
        <taxon>Embryophyta</taxon>
        <taxon>Tracheophyta</taxon>
        <taxon>Spermatophyta</taxon>
        <taxon>Magnoliopsida</taxon>
        <taxon>eudicotyledons</taxon>
        <taxon>Gunneridae</taxon>
        <taxon>Pentapetalae</taxon>
        <taxon>asterids</taxon>
        <taxon>lamiids</taxon>
        <taxon>Solanales</taxon>
        <taxon>Solanaceae</taxon>
        <taxon>Solanoideae</taxon>
        <taxon>Solaneae</taxon>
        <taxon>Solanum</taxon>
    </lineage>
</organism>
<comment type="caution">
    <text evidence="1">The sequence shown here is derived from an EMBL/GenBank/DDBJ whole genome shotgun (WGS) entry which is preliminary data.</text>
</comment>
<sequence>MLIVLLLEVSNDSTSRSDDYLTKAKIFITKSKVYLNKQKNMFSTKPSNFEENYDGKSNQPKFIWIKTGWADWISFCHLYATSSIKNFNVNDFAAKFFVGVVVSGLVTCEESFTVLPVRKSPNKIKS</sequence>
<dbReference type="Proteomes" id="UP000824120">
    <property type="component" value="Chromosome 10"/>
</dbReference>
<proteinExistence type="predicted"/>
<evidence type="ECO:0000313" key="1">
    <source>
        <dbReference type="EMBL" id="KAG5582457.1"/>
    </source>
</evidence>
<protein>
    <submittedName>
        <fullName evidence="1">Uncharacterized protein</fullName>
    </submittedName>
</protein>